<reference evidence="2 3" key="1">
    <citation type="submission" date="2019-06" db="EMBL/GenBank/DDBJ databases">
        <title>Sequencing the genomes of 1000 actinobacteria strains.</title>
        <authorList>
            <person name="Klenk H.-P."/>
        </authorList>
    </citation>
    <scope>NUCLEOTIDE SEQUENCE [LARGE SCALE GENOMIC DNA]</scope>
    <source>
        <strain evidence="2 3">DSM 24683</strain>
    </source>
</reference>
<dbReference type="PANTHER" id="PTHR43162:SF1">
    <property type="entry name" value="PRESTALK A DIFFERENTIATION PROTEIN A"/>
    <property type="match status" value="1"/>
</dbReference>
<evidence type="ECO:0000259" key="1">
    <source>
        <dbReference type="Pfam" id="PF13460"/>
    </source>
</evidence>
<dbReference type="Gene3D" id="3.90.25.10">
    <property type="entry name" value="UDP-galactose 4-epimerase, domain 1"/>
    <property type="match status" value="1"/>
</dbReference>
<dbReference type="Gene3D" id="3.40.50.720">
    <property type="entry name" value="NAD(P)-binding Rossmann-like Domain"/>
    <property type="match status" value="1"/>
</dbReference>
<dbReference type="Proteomes" id="UP000318380">
    <property type="component" value="Unassembled WGS sequence"/>
</dbReference>
<dbReference type="EMBL" id="VIVK01000001">
    <property type="protein sequence ID" value="TWD82432.1"/>
    <property type="molecule type" value="Genomic_DNA"/>
</dbReference>
<dbReference type="InterPro" id="IPR036291">
    <property type="entry name" value="NAD(P)-bd_dom_sf"/>
</dbReference>
<dbReference type="InterPro" id="IPR051604">
    <property type="entry name" value="Ergot_Alk_Oxidoreductase"/>
</dbReference>
<dbReference type="Pfam" id="PF13460">
    <property type="entry name" value="NAD_binding_10"/>
    <property type="match status" value="1"/>
</dbReference>
<dbReference type="InterPro" id="IPR016040">
    <property type="entry name" value="NAD(P)-bd_dom"/>
</dbReference>
<organism evidence="2 3">
    <name type="scientific">Kribbella amoyensis</name>
    <dbReference type="NCBI Taxonomy" id="996641"/>
    <lineage>
        <taxon>Bacteria</taxon>
        <taxon>Bacillati</taxon>
        <taxon>Actinomycetota</taxon>
        <taxon>Actinomycetes</taxon>
        <taxon>Propionibacteriales</taxon>
        <taxon>Kribbellaceae</taxon>
        <taxon>Kribbella</taxon>
    </lineage>
</organism>
<sequence>MTVLVTGATGNAGSAVVRALAAAGIPGRALVRKEVELPTGIEPVIGDLNRPDTFASGLAGVTGMFLLSGYERAEELLKNAADAGVRRIALLSSSSVVGTRTDNAIAAYHLAAEQAVTSSGMAWTFLRPNSFMTNTLRWLDQLRAGDEIRVQWPDVAVATIHPDDLAEVAVRALTEDGHERTAYRLTGPVALRPAEQVRILGEALGRPLRAYEMEDAETIAELRATMPEQYASAFESFYADGIIDETSVTDDVQRVTGHPPRTLEAWTQENKALFS</sequence>
<name>A0A561BUH4_9ACTN</name>
<evidence type="ECO:0000313" key="2">
    <source>
        <dbReference type="EMBL" id="TWD82432.1"/>
    </source>
</evidence>
<dbReference type="AlphaFoldDB" id="A0A561BUH4"/>
<dbReference type="SUPFAM" id="SSF51735">
    <property type="entry name" value="NAD(P)-binding Rossmann-fold domains"/>
    <property type="match status" value="1"/>
</dbReference>
<feature type="domain" description="NAD(P)-binding" evidence="1">
    <location>
        <begin position="7"/>
        <end position="175"/>
    </location>
</feature>
<dbReference type="OrthoDB" id="116343at2"/>
<keyword evidence="3" id="KW-1185">Reference proteome</keyword>
<gene>
    <name evidence="2" type="ORF">FB561_3565</name>
</gene>
<comment type="caution">
    <text evidence="2">The sequence shown here is derived from an EMBL/GenBank/DDBJ whole genome shotgun (WGS) entry which is preliminary data.</text>
</comment>
<evidence type="ECO:0000313" key="3">
    <source>
        <dbReference type="Proteomes" id="UP000318380"/>
    </source>
</evidence>
<accession>A0A561BUH4</accession>
<proteinExistence type="predicted"/>
<dbReference type="PANTHER" id="PTHR43162">
    <property type="match status" value="1"/>
</dbReference>
<protein>
    <submittedName>
        <fullName evidence="2">Uncharacterized protein YbjT (DUF2867 family)</fullName>
    </submittedName>
</protein>
<dbReference type="RefSeq" id="WP_145807991.1">
    <property type="nucleotide sequence ID" value="NZ_VIVK01000001.1"/>
</dbReference>